<evidence type="ECO:0000313" key="15">
    <source>
        <dbReference type="Proteomes" id="UP000642094"/>
    </source>
</evidence>
<feature type="transmembrane region" description="Helical" evidence="12">
    <location>
        <begin position="200"/>
        <end position="221"/>
    </location>
</feature>
<feature type="transmembrane region" description="Helical" evidence="12">
    <location>
        <begin position="87"/>
        <end position="109"/>
    </location>
</feature>
<keyword evidence="10 12" id="KW-0472">Membrane</keyword>
<evidence type="ECO:0000256" key="1">
    <source>
        <dbReference type="ARBA" id="ARBA00004141"/>
    </source>
</evidence>
<dbReference type="PRINTS" id="PR00169">
    <property type="entry name" value="KCHANNEL"/>
</dbReference>
<comment type="subcellular location">
    <subcellularLocation>
        <location evidence="1">Membrane</location>
        <topology evidence="1">Multi-pass membrane protein</topology>
    </subcellularLocation>
</comment>
<evidence type="ECO:0000259" key="13">
    <source>
        <dbReference type="Pfam" id="PF00520"/>
    </source>
</evidence>
<keyword evidence="2" id="KW-0813">Transport</keyword>
<gene>
    <name evidence="14" type="ORF">H6F41_14895</name>
</gene>
<reference evidence="14 15" key="1">
    <citation type="journal article" date="2020" name="ISME J.">
        <title>Comparative genomics reveals insights into cyanobacterial evolution and habitat adaptation.</title>
        <authorList>
            <person name="Chen M.Y."/>
            <person name="Teng W.K."/>
            <person name="Zhao L."/>
            <person name="Hu C.X."/>
            <person name="Zhou Y.K."/>
            <person name="Han B.P."/>
            <person name="Song L.R."/>
            <person name="Shu W.S."/>
        </authorList>
    </citation>
    <scope>NUCLEOTIDE SEQUENCE [LARGE SCALE GENOMIC DNA]</scope>
    <source>
        <strain evidence="14 15">FACHB-723</strain>
    </source>
</reference>
<evidence type="ECO:0000256" key="7">
    <source>
        <dbReference type="ARBA" id="ARBA00022958"/>
    </source>
</evidence>
<feature type="transmembrane region" description="Helical" evidence="12">
    <location>
        <begin position="137"/>
        <end position="159"/>
    </location>
</feature>
<dbReference type="Gene3D" id="1.20.120.350">
    <property type="entry name" value="Voltage-gated potassium channels. Chain C"/>
    <property type="match status" value="1"/>
</dbReference>
<keyword evidence="4 12" id="KW-0812">Transmembrane</keyword>
<dbReference type="Proteomes" id="UP000642094">
    <property type="component" value="Unassembled WGS sequence"/>
</dbReference>
<evidence type="ECO:0000256" key="2">
    <source>
        <dbReference type="ARBA" id="ARBA00022448"/>
    </source>
</evidence>
<evidence type="ECO:0000256" key="3">
    <source>
        <dbReference type="ARBA" id="ARBA00022538"/>
    </source>
</evidence>
<keyword evidence="5" id="KW-0631">Potassium channel</keyword>
<comment type="caution">
    <text evidence="14">The sequence shown here is derived from an EMBL/GenBank/DDBJ whole genome shotgun (WGS) entry which is preliminary data.</text>
</comment>
<keyword evidence="15" id="KW-1185">Reference proteome</keyword>
<evidence type="ECO:0000256" key="9">
    <source>
        <dbReference type="ARBA" id="ARBA00023065"/>
    </source>
</evidence>
<dbReference type="Pfam" id="PF00520">
    <property type="entry name" value="Ion_trans"/>
    <property type="match status" value="1"/>
</dbReference>
<feature type="transmembrane region" description="Helical" evidence="12">
    <location>
        <begin position="57"/>
        <end position="75"/>
    </location>
</feature>
<dbReference type="InterPro" id="IPR028325">
    <property type="entry name" value="VG_K_chnl"/>
</dbReference>
<keyword evidence="6" id="KW-0851">Voltage-gated channel</keyword>
<dbReference type="Gene3D" id="1.10.287.70">
    <property type="match status" value="1"/>
</dbReference>
<evidence type="ECO:0000256" key="5">
    <source>
        <dbReference type="ARBA" id="ARBA00022826"/>
    </source>
</evidence>
<evidence type="ECO:0000256" key="10">
    <source>
        <dbReference type="ARBA" id="ARBA00023136"/>
    </source>
</evidence>
<evidence type="ECO:0000256" key="11">
    <source>
        <dbReference type="ARBA" id="ARBA00023303"/>
    </source>
</evidence>
<dbReference type="PANTHER" id="PTHR11537">
    <property type="entry name" value="VOLTAGE-GATED POTASSIUM CHANNEL"/>
    <property type="match status" value="1"/>
</dbReference>
<feature type="domain" description="Ion transport" evidence="13">
    <location>
        <begin position="24"/>
        <end position="213"/>
    </location>
</feature>
<keyword evidence="3" id="KW-0633">Potassium transport</keyword>
<keyword evidence="9" id="KW-0406">Ion transport</keyword>
<protein>
    <submittedName>
        <fullName evidence="14">Ion transporter</fullName>
    </submittedName>
</protein>
<evidence type="ECO:0000313" key="14">
    <source>
        <dbReference type="EMBL" id="MBD2189422.1"/>
    </source>
</evidence>
<proteinExistence type="predicted"/>
<evidence type="ECO:0000256" key="12">
    <source>
        <dbReference type="SAM" id="Phobius"/>
    </source>
</evidence>
<dbReference type="PANTHER" id="PTHR11537:SF254">
    <property type="entry name" value="POTASSIUM VOLTAGE-GATED CHANNEL PROTEIN SHAB"/>
    <property type="match status" value="1"/>
</dbReference>
<keyword evidence="8 12" id="KW-1133">Transmembrane helix</keyword>
<keyword evidence="7" id="KW-0630">Potassium</keyword>
<evidence type="ECO:0000256" key="8">
    <source>
        <dbReference type="ARBA" id="ARBA00022989"/>
    </source>
</evidence>
<dbReference type="EMBL" id="JACJQB010000038">
    <property type="protein sequence ID" value="MBD2189422.1"/>
    <property type="molecule type" value="Genomic_DNA"/>
</dbReference>
<evidence type="ECO:0000256" key="6">
    <source>
        <dbReference type="ARBA" id="ARBA00022882"/>
    </source>
</evidence>
<dbReference type="InterPro" id="IPR005821">
    <property type="entry name" value="Ion_trans_dom"/>
</dbReference>
<dbReference type="SUPFAM" id="SSF81324">
    <property type="entry name" value="Voltage-gated potassium channels"/>
    <property type="match status" value="1"/>
</dbReference>
<feature type="transmembrane region" description="Helical" evidence="12">
    <location>
        <begin position="21"/>
        <end position="45"/>
    </location>
</feature>
<name>A0ABR7ZZN2_9CYAN</name>
<dbReference type="RefSeq" id="WP_190404249.1">
    <property type="nucleotide sequence ID" value="NZ_JACJQB010000038.1"/>
</dbReference>
<dbReference type="InterPro" id="IPR027359">
    <property type="entry name" value="Volt_channel_dom_sf"/>
</dbReference>
<evidence type="ECO:0000256" key="4">
    <source>
        <dbReference type="ARBA" id="ARBA00022692"/>
    </source>
</evidence>
<sequence length="271" mass="30669">MLNQKISQKISFYLDDLVTPIGKLINIAIAVLVLASAVSFVAQTYDISEVTRHRLNLLDDCILAIFVLEYFLRLLVAEQKFKHLFSFYALIDLVAILPFFLGAVDVAFIRLLRWFRILRLIRLVESQSLFKPKTEDIAILFRIIFTLFAIVFVFSGLVYQIEHPNNPKFHNFLDAFYFSIFTMTTVGYSDVMPQSDAGKLTTVLMVLTGVALIPVQLGELFKRLIKTANQSSEQNHKTMQKSVCSGCGLSLHDPDAKFCKICGTSLEVTNP</sequence>
<keyword evidence="11" id="KW-0407">Ion channel</keyword>
<organism evidence="14 15">
    <name type="scientific">Pseudanabaena mucicola FACHB-723</name>
    <dbReference type="NCBI Taxonomy" id="2692860"/>
    <lineage>
        <taxon>Bacteria</taxon>
        <taxon>Bacillati</taxon>
        <taxon>Cyanobacteriota</taxon>
        <taxon>Cyanophyceae</taxon>
        <taxon>Pseudanabaenales</taxon>
        <taxon>Pseudanabaenaceae</taxon>
        <taxon>Pseudanabaena</taxon>
    </lineage>
</organism>
<accession>A0ABR7ZZN2</accession>